<dbReference type="AlphaFoldDB" id="A0A3B0T2M2"/>
<name>A0A3B0T2M2_9ZZZZ</name>
<evidence type="ECO:0000313" key="1">
    <source>
        <dbReference type="EMBL" id="VAW01196.1"/>
    </source>
</evidence>
<dbReference type="SUPFAM" id="SSF53474">
    <property type="entry name" value="alpha/beta-Hydrolases"/>
    <property type="match status" value="1"/>
</dbReference>
<protein>
    <submittedName>
        <fullName evidence="1">Uncharacterized protein</fullName>
    </submittedName>
</protein>
<proteinExistence type="predicted"/>
<dbReference type="InterPro" id="IPR029058">
    <property type="entry name" value="AB_hydrolase_fold"/>
</dbReference>
<dbReference type="Gene3D" id="3.40.50.1820">
    <property type="entry name" value="alpha/beta hydrolase"/>
    <property type="match status" value="1"/>
</dbReference>
<sequence>MSAGPEYSVFLFDGHSELCLKSGQSCSSQILLVPPLFDEMNRLRHILIDVMRDLATRGIGSILPDLPGTNESTQPQDHATLELWARALANYAEQAENITHVASFRGGTLIDHKIGLPHWRFSPVKGSNLLRTMMRTRIASDKESGISTSMADLSQMAQSNTINLAGNLLGPEMFNQLNAAVPTDLADTRIVRLQSENKEADGNLAGGPFWLRAEPTADTQLTSAITKDLADWVAE</sequence>
<reference evidence="1" key="1">
    <citation type="submission" date="2018-06" db="EMBL/GenBank/DDBJ databases">
        <authorList>
            <person name="Zhirakovskaya E."/>
        </authorList>
    </citation>
    <scope>NUCLEOTIDE SEQUENCE</scope>
</reference>
<gene>
    <name evidence="1" type="ORF">MNBD_ALPHA04-1256</name>
</gene>
<accession>A0A3B0T2M2</accession>
<dbReference type="EMBL" id="UOEF01000320">
    <property type="protein sequence ID" value="VAW01196.1"/>
    <property type="molecule type" value="Genomic_DNA"/>
</dbReference>
<organism evidence="1">
    <name type="scientific">hydrothermal vent metagenome</name>
    <dbReference type="NCBI Taxonomy" id="652676"/>
    <lineage>
        <taxon>unclassified sequences</taxon>
        <taxon>metagenomes</taxon>
        <taxon>ecological metagenomes</taxon>
    </lineage>
</organism>